<organism evidence="1 2">
    <name type="scientific">Paraburkholderia caledonica</name>
    <dbReference type="NCBI Taxonomy" id="134536"/>
    <lineage>
        <taxon>Bacteria</taxon>
        <taxon>Pseudomonadati</taxon>
        <taxon>Pseudomonadota</taxon>
        <taxon>Betaproteobacteria</taxon>
        <taxon>Burkholderiales</taxon>
        <taxon>Burkholderiaceae</taxon>
        <taxon>Paraburkholderia</taxon>
    </lineage>
</organism>
<gene>
    <name evidence="1" type="ORF">J2793_006771</name>
</gene>
<comment type="caution">
    <text evidence="1">The sequence shown here is derived from an EMBL/GenBank/DDBJ whole genome shotgun (WGS) entry which is preliminary data.</text>
</comment>
<dbReference type="AlphaFoldDB" id="A0AB73INP1"/>
<protein>
    <submittedName>
        <fullName evidence="1">Uncharacterized protein</fullName>
    </submittedName>
</protein>
<accession>A0AB73INP1</accession>
<evidence type="ECO:0000313" key="1">
    <source>
        <dbReference type="EMBL" id="MDP9651296.1"/>
    </source>
</evidence>
<proteinExistence type="predicted"/>
<reference evidence="1" key="1">
    <citation type="submission" date="2023-07" db="EMBL/GenBank/DDBJ databases">
        <title>Sorghum-associated microbial communities from plants grown in Nebraska, USA.</title>
        <authorList>
            <person name="Schachtman D."/>
        </authorList>
    </citation>
    <scope>NUCLEOTIDE SEQUENCE</scope>
    <source>
        <strain evidence="1">DS1061</strain>
    </source>
</reference>
<dbReference type="RefSeq" id="WP_392395983.1">
    <property type="nucleotide sequence ID" value="NZ_JAURTK010000018.1"/>
</dbReference>
<name>A0AB73INP1_9BURK</name>
<dbReference type="Proteomes" id="UP001229486">
    <property type="component" value="Unassembled WGS sequence"/>
</dbReference>
<evidence type="ECO:0000313" key="2">
    <source>
        <dbReference type="Proteomes" id="UP001229486"/>
    </source>
</evidence>
<sequence>MGKPTEESANDYIASTLRRCVHRRYAARYRLYALLSPADALRDAARVGVADVRAGRFQSFCSPQALNQHFDAIAAARSASGATRSLLFLTESPEIHYQRGV</sequence>
<dbReference type="EMBL" id="JAURTK010000018">
    <property type="protein sequence ID" value="MDP9651296.1"/>
    <property type="molecule type" value="Genomic_DNA"/>
</dbReference>